<feature type="region of interest" description="Disordered" evidence="1">
    <location>
        <begin position="334"/>
        <end position="363"/>
    </location>
</feature>
<name>A0A8J2SPH8_9STRA</name>
<feature type="compositionally biased region" description="Basic residues" evidence="1">
    <location>
        <begin position="339"/>
        <end position="351"/>
    </location>
</feature>
<comment type="caution">
    <text evidence="3">The sequence shown here is derived from an EMBL/GenBank/DDBJ whole genome shotgun (WGS) entry which is preliminary data.</text>
</comment>
<evidence type="ECO:0000313" key="3">
    <source>
        <dbReference type="EMBL" id="CAH0371776.1"/>
    </source>
</evidence>
<organism evidence="3 4">
    <name type="scientific">Pelagomonas calceolata</name>
    <dbReference type="NCBI Taxonomy" id="35677"/>
    <lineage>
        <taxon>Eukaryota</taxon>
        <taxon>Sar</taxon>
        <taxon>Stramenopiles</taxon>
        <taxon>Ochrophyta</taxon>
        <taxon>Pelagophyceae</taxon>
        <taxon>Pelagomonadales</taxon>
        <taxon>Pelagomonadaceae</taxon>
        <taxon>Pelagomonas</taxon>
    </lineage>
</organism>
<reference evidence="3" key="1">
    <citation type="submission" date="2021-11" db="EMBL/GenBank/DDBJ databases">
        <authorList>
            <consortium name="Genoscope - CEA"/>
            <person name="William W."/>
        </authorList>
    </citation>
    <scope>NUCLEOTIDE SEQUENCE</scope>
</reference>
<accession>A0A8J2SPH8</accession>
<keyword evidence="4" id="KW-1185">Reference proteome</keyword>
<feature type="chain" id="PRO_5035173848" description="Hexosyltransferase" evidence="2">
    <location>
        <begin position="18"/>
        <end position="419"/>
    </location>
</feature>
<proteinExistence type="predicted"/>
<sequence length="419" mass="46327">MRRILAKTALLAVLAAGKDPPIPPWMRAILDSRPNFRGSVHRSQYPEDLELKAAGALLAKPPIRNPVVVAMTTTPTRVAACEPAVRSLLNQSQPALIIVSIPDARGGVYNKRRSHWNGKRIEPPPWLARLDAAARSTKGPCAPCVVVAHPARDYGPATKLVGAVEALRRDPELLEKAGGDREDAVVVAADDDHEWEPFALATLLHVGFSSSSAPVGYDAAKTVWTYYSYPFPRGRPVTDAVCVAQAGDMLAAPLSLFAELERWGRELLPGGGLPSCFFVDDLFFAAYAAYHRSTVYTHPWRRWLFREARRPRPISPFRSRRWRRRLDAVAARPSEGLRVSRRRSTQSKRRQRTGEPAFKPCAQGGCSPKTMQLRYPDGLAMGGVRERHSQNCRSELEALGWWTRGAEGNPCLLGDFVSA</sequence>
<protein>
    <recommendedName>
        <fullName evidence="5">Hexosyltransferase</fullName>
    </recommendedName>
</protein>
<evidence type="ECO:0008006" key="5">
    <source>
        <dbReference type="Google" id="ProtNLM"/>
    </source>
</evidence>
<evidence type="ECO:0000256" key="2">
    <source>
        <dbReference type="SAM" id="SignalP"/>
    </source>
</evidence>
<keyword evidence="2" id="KW-0732">Signal</keyword>
<dbReference type="OrthoDB" id="414863at2759"/>
<dbReference type="AlphaFoldDB" id="A0A8J2SPH8"/>
<gene>
    <name evidence="3" type="ORF">PECAL_3P17280</name>
</gene>
<feature type="signal peptide" evidence="2">
    <location>
        <begin position="1"/>
        <end position="17"/>
    </location>
</feature>
<dbReference type="Proteomes" id="UP000789595">
    <property type="component" value="Unassembled WGS sequence"/>
</dbReference>
<dbReference type="EMBL" id="CAKKNE010000003">
    <property type="protein sequence ID" value="CAH0371776.1"/>
    <property type="molecule type" value="Genomic_DNA"/>
</dbReference>
<evidence type="ECO:0000256" key="1">
    <source>
        <dbReference type="SAM" id="MobiDB-lite"/>
    </source>
</evidence>
<evidence type="ECO:0000313" key="4">
    <source>
        <dbReference type="Proteomes" id="UP000789595"/>
    </source>
</evidence>